<gene>
    <name evidence="4" type="ORF">QF035_002697</name>
</gene>
<dbReference type="InterPro" id="IPR029061">
    <property type="entry name" value="THDP-binding"/>
</dbReference>
<feature type="compositionally biased region" description="Basic residues" evidence="2">
    <location>
        <begin position="130"/>
        <end position="149"/>
    </location>
</feature>
<dbReference type="Gene3D" id="3.40.50.970">
    <property type="match status" value="1"/>
</dbReference>
<evidence type="ECO:0000256" key="1">
    <source>
        <dbReference type="ARBA" id="ARBA00007812"/>
    </source>
</evidence>
<dbReference type="InterPro" id="IPR011766">
    <property type="entry name" value="TPP_enzyme_TPP-bd"/>
</dbReference>
<evidence type="ECO:0000313" key="4">
    <source>
        <dbReference type="EMBL" id="MDQ1025115.1"/>
    </source>
</evidence>
<dbReference type="PANTHER" id="PTHR18968">
    <property type="entry name" value="THIAMINE PYROPHOSPHATE ENZYMES"/>
    <property type="match status" value="1"/>
</dbReference>
<evidence type="ECO:0000259" key="3">
    <source>
        <dbReference type="Pfam" id="PF02775"/>
    </source>
</evidence>
<evidence type="ECO:0000313" key="5">
    <source>
        <dbReference type="Proteomes" id="UP001230328"/>
    </source>
</evidence>
<proteinExistence type="inferred from homology"/>
<keyword evidence="5" id="KW-1185">Reference proteome</keyword>
<dbReference type="SUPFAM" id="SSF52518">
    <property type="entry name" value="Thiamin diphosphate-binding fold (THDP-binding)"/>
    <property type="match status" value="1"/>
</dbReference>
<dbReference type="Pfam" id="PF02775">
    <property type="entry name" value="TPP_enzyme_C"/>
    <property type="match status" value="1"/>
</dbReference>
<dbReference type="CDD" id="cd00568">
    <property type="entry name" value="TPP_enzymes"/>
    <property type="match status" value="1"/>
</dbReference>
<feature type="region of interest" description="Disordered" evidence="2">
    <location>
        <begin position="130"/>
        <end position="167"/>
    </location>
</feature>
<reference evidence="4 5" key="1">
    <citation type="submission" date="2023-07" db="EMBL/GenBank/DDBJ databases">
        <title>Comparative genomics of wheat-associated soil bacteria to identify genetic determinants of phenazine resistance.</title>
        <authorList>
            <person name="Mouncey N."/>
        </authorList>
    </citation>
    <scope>NUCLEOTIDE SEQUENCE [LARGE SCALE GENOMIC DNA]</scope>
    <source>
        <strain evidence="4 5">V2I4</strain>
    </source>
</reference>
<dbReference type="PANTHER" id="PTHR18968:SF13">
    <property type="entry name" value="ACETOLACTATE SYNTHASE CATALYTIC SUBUNIT, MITOCHONDRIAL"/>
    <property type="match status" value="1"/>
</dbReference>
<protein>
    <submittedName>
        <fullName evidence="4">Thiamine pyrophosphate-dependent acetolactate synthase large subunit-like protein</fullName>
    </submittedName>
</protein>
<comment type="caution">
    <text evidence="4">The sequence shown here is derived from an EMBL/GenBank/DDBJ whole genome shotgun (WGS) entry which is preliminary data.</text>
</comment>
<feature type="domain" description="Thiamine pyrophosphate enzyme TPP-binding" evidence="3">
    <location>
        <begin position="24"/>
        <end position="125"/>
    </location>
</feature>
<accession>A0ABU0SNJ6</accession>
<evidence type="ECO:0000256" key="2">
    <source>
        <dbReference type="SAM" id="MobiDB-lite"/>
    </source>
</evidence>
<sequence length="167" mass="18004">MLLADAVRVIQSALPDDATVVSEAGNASAAAIRHPAIPCRGHFILALGTGGMGHSFGAGIGAAFATGRRSYVLSGDGGFYAHGMEVHTAVEHDLPVTFVIFNNNAHAMCVLPEQLLYAADYTYNTFRPGRHRGRCRGHVPHTQRPRRARPANSARRSPRRTPVPDRQ</sequence>
<dbReference type="InterPro" id="IPR045229">
    <property type="entry name" value="TPP_enz"/>
</dbReference>
<organism evidence="4 5">
    <name type="scientific">Streptomyces umbrinus</name>
    <dbReference type="NCBI Taxonomy" id="67370"/>
    <lineage>
        <taxon>Bacteria</taxon>
        <taxon>Bacillati</taxon>
        <taxon>Actinomycetota</taxon>
        <taxon>Actinomycetes</taxon>
        <taxon>Kitasatosporales</taxon>
        <taxon>Streptomycetaceae</taxon>
        <taxon>Streptomyces</taxon>
        <taxon>Streptomyces phaeochromogenes group</taxon>
    </lineage>
</organism>
<name>A0ABU0SNJ6_9ACTN</name>
<dbReference type="EMBL" id="JAUSZI010000002">
    <property type="protein sequence ID" value="MDQ1025115.1"/>
    <property type="molecule type" value="Genomic_DNA"/>
</dbReference>
<comment type="similarity">
    <text evidence="1">Belongs to the TPP enzyme family.</text>
</comment>
<dbReference type="Proteomes" id="UP001230328">
    <property type="component" value="Unassembled WGS sequence"/>
</dbReference>